<proteinExistence type="predicted"/>
<accession>A0ABP1FNK5</accession>
<dbReference type="Pfam" id="PF17257">
    <property type="entry name" value="DUF5323"/>
    <property type="match status" value="1"/>
</dbReference>
<name>A0ABP1FNK5_9CHLO</name>
<dbReference type="Proteomes" id="UP001497392">
    <property type="component" value="Unassembled WGS sequence"/>
</dbReference>
<feature type="region of interest" description="Disordered" evidence="1">
    <location>
        <begin position="33"/>
        <end position="82"/>
    </location>
</feature>
<evidence type="ECO:0000313" key="3">
    <source>
        <dbReference type="Proteomes" id="UP001497392"/>
    </source>
</evidence>
<feature type="compositionally biased region" description="Polar residues" evidence="1">
    <location>
        <begin position="69"/>
        <end position="82"/>
    </location>
</feature>
<keyword evidence="3" id="KW-1185">Reference proteome</keyword>
<sequence length="82" mass="8816">MGFVTTLSPCRVATTVSAPSKLDTVARWKCAKRKEKLRPRKSTPADRRHGPCTTHPELPPPPPAYTVLQAGSVSTGSSTQES</sequence>
<gene>
    <name evidence="2" type="primary">g2537</name>
    <name evidence="2" type="ORF">VP750_LOCUS2165</name>
</gene>
<protein>
    <submittedName>
        <fullName evidence="2">G2537 protein</fullName>
    </submittedName>
</protein>
<organism evidence="2 3">
    <name type="scientific">Coccomyxa viridis</name>
    <dbReference type="NCBI Taxonomy" id="1274662"/>
    <lineage>
        <taxon>Eukaryota</taxon>
        <taxon>Viridiplantae</taxon>
        <taxon>Chlorophyta</taxon>
        <taxon>core chlorophytes</taxon>
        <taxon>Trebouxiophyceae</taxon>
        <taxon>Trebouxiophyceae incertae sedis</taxon>
        <taxon>Coccomyxaceae</taxon>
        <taxon>Coccomyxa</taxon>
    </lineage>
</organism>
<dbReference type="EMBL" id="CAXHTA020000004">
    <property type="protein sequence ID" value="CAL5220506.1"/>
    <property type="molecule type" value="Genomic_DNA"/>
</dbReference>
<dbReference type="InterPro" id="IPR020526">
    <property type="entry name" value="Ribosomal_cL38"/>
</dbReference>
<reference evidence="2 3" key="1">
    <citation type="submission" date="2024-06" db="EMBL/GenBank/DDBJ databases">
        <authorList>
            <person name="Kraege A."/>
            <person name="Thomma B."/>
        </authorList>
    </citation>
    <scope>NUCLEOTIDE SEQUENCE [LARGE SCALE GENOMIC DNA]</scope>
</reference>
<evidence type="ECO:0000313" key="2">
    <source>
        <dbReference type="EMBL" id="CAL5220506.1"/>
    </source>
</evidence>
<comment type="caution">
    <text evidence="2">The sequence shown here is derived from an EMBL/GenBank/DDBJ whole genome shotgun (WGS) entry which is preliminary data.</text>
</comment>
<evidence type="ECO:0000256" key="1">
    <source>
        <dbReference type="SAM" id="MobiDB-lite"/>
    </source>
</evidence>